<name>A0A1G8PBP3_9RHOB</name>
<keyword evidence="1" id="KW-0805">Transcription regulation</keyword>
<sequence length="244" mass="27447">MTEPVLSPDPVSDDLAALPPLGRSRQIMDALARYIQARNLQPGDRLPPERELTAALKVGRSSIREVVSQLSALGIVEARIGSGTYLLRQISAETIYMPLSLSADGLAEALLMTLEVRRGIEIEASIAAARRRTPEDMARMQEALEEMERTHHREGGSGKADFAFHMTVYDAAHNPLFRQLLEQMRDIFERFWDRPFDRPDFAARSFPYHRTLFNAICAGDTAAAAEETRKILDVVEEDIRNMRP</sequence>
<evidence type="ECO:0000256" key="3">
    <source>
        <dbReference type="ARBA" id="ARBA00023163"/>
    </source>
</evidence>
<dbReference type="InterPro" id="IPR036388">
    <property type="entry name" value="WH-like_DNA-bd_sf"/>
</dbReference>
<dbReference type="EMBL" id="FNEJ01000012">
    <property type="protein sequence ID" value="SDI89894.1"/>
    <property type="molecule type" value="Genomic_DNA"/>
</dbReference>
<proteinExistence type="predicted"/>
<keyword evidence="3" id="KW-0804">Transcription</keyword>
<dbReference type="Pfam" id="PF00392">
    <property type="entry name" value="GntR"/>
    <property type="match status" value="1"/>
</dbReference>
<dbReference type="Proteomes" id="UP000199093">
    <property type="component" value="Unassembled WGS sequence"/>
</dbReference>
<keyword evidence="2" id="KW-0238">DNA-binding</keyword>
<dbReference type="AlphaFoldDB" id="A0A1G8PBP3"/>
<evidence type="ECO:0000259" key="4">
    <source>
        <dbReference type="PROSITE" id="PS50949"/>
    </source>
</evidence>
<dbReference type="Gene3D" id="1.20.120.530">
    <property type="entry name" value="GntR ligand-binding domain-like"/>
    <property type="match status" value="1"/>
</dbReference>
<gene>
    <name evidence="5" type="ORF">SAMN04487993_101242</name>
</gene>
<dbReference type="InterPro" id="IPR036390">
    <property type="entry name" value="WH_DNA-bd_sf"/>
</dbReference>
<dbReference type="Gene3D" id="1.10.10.10">
    <property type="entry name" value="Winged helix-like DNA-binding domain superfamily/Winged helix DNA-binding domain"/>
    <property type="match status" value="1"/>
</dbReference>
<dbReference type="InterPro" id="IPR000524">
    <property type="entry name" value="Tscrpt_reg_HTH_GntR"/>
</dbReference>
<dbReference type="STRING" id="555512.SAMN04487993_101242"/>
<dbReference type="PANTHER" id="PTHR43537">
    <property type="entry name" value="TRANSCRIPTIONAL REGULATOR, GNTR FAMILY"/>
    <property type="match status" value="1"/>
</dbReference>
<dbReference type="CDD" id="cd07377">
    <property type="entry name" value="WHTH_GntR"/>
    <property type="match status" value="1"/>
</dbReference>
<dbReference type="PROSITE" id="PS50949">
    <property type="entry name" value="HTH_GNTR"/>
    <property type="match status" value="1"/>
</dbReference>
<dbReference type="InterPro" id="IPR008920">
    <property type="entry name" value="TF_FadR/GntR_C"/>
</dbReference>
<dbReference type="SUPFAM" id="SSF48008">
    <property type="entry name" value="GntR ligand-binding domain-like"/>
    <property type="match status" value="1"/>
</dbReference>
<evidence type="ECO:0000256" key="2">
    <source>
        <dbReference type="ARBA" id="ARBA00023125"/>
    </source>
</evidence>
<dbReference type="PANTHER" id="PTHR43537:SF5">
    <property type="entry name" value="UXU OPERON TRANSCRIPTIONAL REGULATOR"/>
    <property type="match status" value="1"/>
</dbReference>
<organism evidence="5 6">
    <name type="scientific">Salipiger marinus</name>
    <dbReference type="NCBI Taxonomy" id="555512"/>
    <lineage>
        <taxon>Bacteria</taxon>
        <taxon>Pseudomonadati</taxon>
        <taxon>Pseudomonadota</taxon>
        <taxon>Alphaproteobacteria</taxon>
        <taxon>Rhodobacterales</taxon>
        <taxon>Roseobacteraceae</taxon>
        <taxon>Salipiger</taxon>
    </lineage>
</organism>
<dbReference type="SUPFAM" id="SSF46785">
    <property type="entry name" value="Winged helix' DNA-binding domain"/>
    <property type="match status" value="1"/>
</dbReference>
<dbReference type="GO" id="GO:0003700">
    <property type="term" value="F:DNA-binding transcription factor activity"/>
    <property type="evidence" value="ECO:0007669"/>
    <property type="project" value="InterPro"/>
</dbReference>
<evidence type="ECO:0000313" key="6">
    <source>
        <dbReference type="Proteomes" id="UP000199093"/>
    </source>
</evidence>
<dbReference type="SMART" id="SM00345">
    <property type="entry name" value="HTH_GNTR"/>
    <property type="match status" value="1"/>
</dbReference>
<dbReference type="GO" id="GO:0003677">
    <property type="term" value="F:DNA binding"/>
    <property type="evidence" value="ECO:0007669"/>
    <property type="project" value="UniProtKB-KW"/>
</dbReference>
<dbReference type="RefSeq" id="WP_089848261.1">
    <property type="nucleotide sequence ID" value="NZ_FNEJ01000012.1"/>
</dbReference>
<feature type="domain" description="HTH gntR-type" evidence="4">
    <location>
        <begin position="21"/>
        <end position="89"/>
    </location>
</feature>
<accession>A0A1G8PBP3</accession>
<dbReference type="Pfam" id="PF07729">
    <property type="entry name" value="FCD"/>
    <property type="match status" value="1"/>
</dbReference>
<dbReference type="SMART" id="SM00895">
    <property type="entry name" value="FCD"/>
    <property type="match status" value="1"/>
</dbReference>
<dbReference type="PRINTS" id="PR00035">
    <property type="entry name" value="HTHGNTR"/>
</dbReference>
<dbReference type="InterPro" id="IPR011711">
    <property type="entry name" value="GntR_C"/>
</dbReference>
<reference evidence="5 6" key="1">
    <citation type="submission" date="2016-10" db="EMBL/GenBank/DDBJ databases">
        <authorList>
            <person name="de Groot N.N."/>
        </authorList>
    </citation>
    <scope>NUCLEOTIDE SEQUENCE [LARGE SCALE GENOMIC DNA]</scope>
    <source>
        <strain evidence="5 6">DSM 26424</strain>
    </source>
</reference>
<protein>
    <submittedName>
        <fullName evidence="5">Transcriptional regulator, GntR family</fullName>
    </submittedName>
</protein>
<evidence type="ECO:0000313" key="5">
    <source>
        <dbReference type="EMBL" id="SDI89894.1"/>
    </source>
</evidence>
<dbReference type="OrthoDB" id="9028214at2"/>
<keyword evidence="6" id="KW-1185">Reference proteome</keyword>
<evidence type="ECO:0000256" key="1">
    <source>
        <dbReference type="ARBA" id="ARBA00023015"/>
    </source>
</evidence>